<evidence type="ECO:0000256" key="1">
    <source>
        <dbReference type="SAM" id="MobiDB-lite"/>
    </source>
</evidence>
<dbReference type="EMBL" id="QJKJ01004937">
    <property type="protein sequence ID" value="RDX92161.1"/>
    <property type="molecule type" value="Genomic_DNA"/>
</dbReference>
<evidence type="ECO:0000313" key="3">
    <source>
        <dbReference type="Proteomes" id="UP000257109"/>
    </source>
</evidence>
<reference evidence="2" key="1">
    <citation type="submission" date="2018-05" db="EMBL/GenBank/DDBJ databases">
        <title>Draft genome of Mucuna pruriens seed.</title>
        <authorList>
            <person name="Nnadi N.E."/>
            <person name="Vos R."/>
            <person name="Hasami M.H."/>
            <person name="Devisetty U.K."/>
            <person name="Aguiy J.C."/>
        </authorList>
    </citation>
    <scope>NUCLEOTIDE SEQUENCE [LARGE SCALE GENOMIC DNA]</scope>
    <source>
        <strain evidence="2">JCA_2017</strain>
    </source>
</reference>
<gene>
    <name evidence="2" type="ORF">CR513_25752</name>
</gene>
<feature type="non-terminal residue" evidence="2">
    <location>
        <position position="1"/>
    </location>
</feature>
<feature type="region of interest" description="Disordered" evidence="1">
    <location>
        <begin position="159"/>
        <end position="236"/>
    </location>
</feature>
<protein>
    <submittedName>
        <fullName evidence="2">Uncharacterized protein</fullName>
    </submittedName>
</protein>
<sequence>MNLERKVMGMLWGLKEHAWNQGDEGDLQESLNSMKVLLRCVDLGFYQVVKGELDPNCDLSVEPKLSKRDPNRDLPKAPEDVALVLNKCGGDTPKAFARVCKSSSVGEFDRAFGSPRKLRQRSITYLFRVQPFRVLNMEVKLEEKLEKLRGGLDSMRLDTQSVDTKVKGMEKQPSFSIHGSERNHNEGPKSLSSGSFRSHRSGRSERYERPKRIRRDKEEPRKGPLEGMKNGSDTDSVELYLTLSQLSADLDIDKRDKVGLDSISD</sequence>
<keyword evidence="3" id="KW-1185">Reference proteome</keyword>
<comment type="caution">
    <text evidence="2">The sequence shown here is derived from an EMBL/GenBank/DDBJ whole genome shotgun (WGS) entry which is preliminary data.</text>
</comment>
<organism evidence="2 3">
    <name type="scientific">Mucuna pruriens</name>
    <name type="common">Velvet bean</name>
    <name type="synonym">Dolichos pruriens</name>
    <dbReference type="NCBI Taxonomy" id="157652"/>
    <lineage>
        <taxon>Eukaryota</taxon>
        <taxon>Viridiplantae</taxon>
        <taxon>Streptophyta</taxon>
        <taxon>Embryophyta</taxon>
        <taxon>Tracheophyta</taxon>
        <taxon>Spermatophyta</taxon>
        <taxon>Magnoliopsida</taxon>
        <taxon>eudicotyledons</taxon>
        <taxon>Gunneridae</taxon>
        <taxon>Pentapetalae</taxon>
        <taxon>rosids</taxon>
        <taxon>fabids</taxon>
        <taxon>Fabales</taxon>
        <taxon>Fabaceae</taxon>
        <taxon>Papilionoideae</taxon>
        <taxon>50 kb inversion clade</taxon>
        <taxon>NPAAA clade</taxon>
        <taxon>indigoferoid/millettioid clade</taxon>
        <taxon>Phaseoleae</taxon>
        <taxon>Mucuna</taxon>
    </lineage>
</organism>
<evidence type="ECO:0000313" key="2">
    <source>
        <dbReference type="EMBL" id="RDX92161.1"/>
    </source>
</evidence>
<dbReference type="Proteomes" id="UP000257109">
    <property type="component" value="Unassembled WGS sequence"/>
</dbReference>
<dbReference type="AlphaFoldDB" id="A0A371GNM2"/>
<feature type="compositionally biased region" description="Basic and acidic residues" evidence="1">
    <location>
        <begin position="202"/>
        <end position="224"/>
    </location>
</feature>
<proteinExistence type="predicted"/>
<accession>A0A371GNM2</accession>
<name>A0A371GNM2_MUCPR</name>